<dbReference type="SMART" id="SM00471">
    <property type="entry name" value="HDc"/>
    <property type="match status" value="1"/>
</dbReference>
<dbReference type="CDD" id="cd00077">
    <property type="entry name" value="HDc"/>
    <property type="match status" value="1"/>
</dbReference>
<dbReference type="InterPro" id="IPR003607">
    <property type="entry name" value="HD/PDEase_dom"/>
</dbReference>
<organism evidence="2 3">
    <name type="scientific">Enterococcus faecalis TX4248</name>
    <dbReference type="NCBI Taxonomy" id="749495"/>
    <lineage>
        <taxon>Bacteria</taxon>
        <taxon>Bacillati</taxon>
        <taxon>Bacillota</taxon>
        <taxon>Bacilli</taxon>
        <taxon>Lactobacillales</taxon>
        <taxon>Enterococcaceae</taxon>
        <taxon>Enterococcus</taxon>
    </lineage>
</organism>
<dbReference type="Gene3D" id="1.20.58.1910">
    <property type="match status" value="1"/>
</dbReference>
<dbReference type="RefSeq" id="WP_002364995.1">
    <property type="nucleotide sequence ID" value="NZ_GL454438.1"/>
</dbReference>
<evidence type="ECO:0000259" key="1">
    <source>
        <dbReference type="PROSITE" id="PS51831"/>
    </source>
</evidence>
<evidence type="ECO:0000313" key="3">
    <source>
        <dbReference type="Proteomes" id="UP000004846"/>
    </source>
</evidence>
<dbReference type="Pfam" id="PF01966">
    <property type="entry name" value="HD"/>
    <property type="match status" value="1"/>
</dbReference>
<reference evidence="2 3" key="1">
    <citation type="submission" date="2010-07" db="EMBL/GenBank/DDBJ databases">
        <authorList>
            <person name="Sid Ahmed O."/>
        </authorList>
    </citation>
    <scope>NUCLEOTIDE SEQUENCE [LARGE SCALE GENOMIC DNA]</scope>
    <source>
        <strain evidence="2 3">TX4248</strain>
    </source>
</reference>
<accession>A0A125W799</accession>
<gene>
    <name evidence="2" type="ORF">HMPREF9498_01275</name>
</gene>
<name>A0A125W799_ENTFL</name>
<dbReference type="PANTHER" id="PTHR33594">
    <property type="entry name" value="SUPERFAMILY HYDROLASE, PUTATIVE (AFU_ORTHOLOGUE AFUA_1G03035)-RELATED"/>
    <property type="match status" value="1"/>
</dbReference>
<sequence>MFENESLSFEEQTIIQAAARYVQQELANEASGHDWWHIYRVTQLAKTIAEKEQANLFLCILTALLHDIGDEKFNESEEAGLLKVQQWLEANNVSTEQTNHILSIIANMSFKGGNTGKTVTTLEGKVVQDADRLDAIGAIGIARVMAYSGNKGRLIHDPHKQPREQLTQEEYRNGEDTAIMHFYEKLLKLKEQINTNYGRLLAEKRHQFMELYLEEFYQEWDGHR</sequence>
<dbReference type="EMBL" id="AEBR01000036">
    <property type="protein sequence ID" value="EFM83078.1"/>
    <property type="molecule type" value="Genomic_DNA"/>
</dbReference>
<dbReference type="Gene3D" id="1.10.472.50">
    <property type="entry name" value="HD-domain/PDEase-like"/>
    <property type="match status" value="1"/>
</dbReference>
<dbReference type="Proteomes" id="UP000004846">
    <property type="component" value="Unassembled WGS sequence"/>
</dbReference>
<dbReference type="SUPFAM" id="SSF109604">
    <property type="entry name" value="HD-domain/PDEase-like"/>
    <property type="match status" value="1"/>
</dbReference>
<comment type="caution">
    <text evidence="2">The sequence shown here is derived from an EMBL/GenBank/DDBJ whole genome shotgun (WGS) entry which is preliminary data.</text>
</comment>
<feature type="domain" description="HD" evidence="1">
    <location>
        <begin position="34"/>
        <end position="136"/>
    </location>
</feature>
<evidence type="ECO:0000313" key="2">
    <source>
        <dbReference type="EMBL" id="EFM83078.1"/>
    </source>
</evidence>
<dbReference type="InterPro" id="IPR006674">
    <property type="entry name" value="HD_domain"/>
</dbReference>
<dbReference type="HOGENOM" id="CLU_036524_2_2_9"/>
<dbReference type="PROSITE" id="PS51831">
    <property type="entry name" value="HD"/>
    <property type="match status" value="1"/>
</dbReference>
<protein>
    <submittedName>
        <fullName evidence="2">HD domain protein</fullName>
    </submittedName>
</protein>
<dbReference type="AlphaFoldDB" id="A0A125W799"/>
<dbReference type="PANTHER" id="PTHR33594:SF1">
    <property type="entry name" value="HD_PDEASE DOMAIN-CONTAINING PROTEIN"/>
    <property type="match status" value="1"/>
</dbReference>
<proteinExistence type="predicted"/>